<comment type="caution">
    <text evidence="3">The sequence shown here is derived from an EMBL/GenBank/DDBJ whole genome shotgun (WGS) entry which is preliminary data.</text>
</comment>
<keyword evidence="1" id="KW-0831">Ubiquinone biosynthesis</keyword>
<dbReference type="InterPro" id="IPR036527">
    <property type="entry name" value="SCP2_sterol-bd_dom_sf"/>
</dbReference>
<dbReference type="Gene3D" id="3.30.1050.10">
    <property type="entry name" value="SCP2 sterol-binding domain"/>
    <property type="match status" value="1"/>
</dbReference>
<name>A0ABQ1KM96_9GAMM</name>
<proteinExistence type="inferred from homology"/>
<accession>A0ABQ1KM96</accession>
<evidence type="ECO:0000313" key="3">
    <source>
        <dbReference type="EMBL" id="GGB99052.1"/>
    </source>
</evidence>
<dbReference type="RefSeq" id="WP_188749097.1">
    <property type="nucleotide sequence ID" value="NZ_BMIJ01000005.1"/>
</dbReference>
<comment type="function">
    <text evidence="1">Required for O(2)-independent ubiquinone (coenzyme Q) biosynthesis. Likely functions as an accessory factor.</text>
</comment>
<gene>
    <name evidence="1" type="primary">ubiT</name>
    <name evidence="3" type="ORF">GCM10011352_26530</name>
</gene>
<comment type="similarity">
    <text evidence="1">Belongs to the UbiT family.</text>
</comment>
<feature type="domain" description="SCP2" evidence="2">
    <location>
        <begin position="45"/>
        <end position="145"/>
    </location>
</feature>
<protein>
    <recommendedName>
        <fullName evidence="1">Ubiquinone biosynthesis accessory factor UbiT</fullName>
    </recommendedName>
</protein>
<dbReference type="Proteomes" id="UP000629025">
    <property type="component" value="Unassembled WGS sequence"/>
</dbReference>
<dbReference type="InterPro" id="IPR016830">
    <property type="entry name" value="UbiT"/>
</dbReference>
<dbReference type="HAMAP" id="MF_02231">
    <property type="entry name" value="UbiT"/>
    <property type="match status" value="1"/>
</dbReference>
<evidence type="ECO:0000256" key="1">
    <source>
        <dbReference type="HAMAP-Rule" id="MF_02231"/>
    </source>
</evidence>
<dbReference type="InterPro" id="IPR003033">
    <property type="entry name" value="SCP2_sterol-bd_dom"/>
</dbReference>
<comment type="pathway">
    <text evidence="1">Cofactor biosynthesis; ubiquinone biosynthesis.</text>
</comment>
<evidence type="ECO:0000259" key="2">
    <source>
        <dbReference type="Pfam" id="PF02036"/>
    </source>
</evidence>
<dbReference type="SUPFAM" id="SSF55718">
    <property type="entry name" value="SCP-like"/>
    <property type="match status" value="1"/>
</dbReference>
<reference evidence="4" key="1">
    <citation type="journal article" date="2019" name="Int. J. Syst. Evol. Microbiol.">
        <title>The Global Catalogue of Microorganisms (GCM) 10K type strain sequencing project: providing services to taxonomists for standard genome sequencing and annotation.</title>
        <authorList>
            <consortium name="The Broad Institute Genomics Platform"/>
            <consortium name="The Broad Institute Genome Sequencing Center for Infectious Disease"/>
            <person name="Wu L."/>
            <person name="Ma J."/>
        </authorList>
    </citation>
    <scope>NUCLEOTIDE SEQUENCE [LARGE SCALE GENOMIC DNA]</scope>
    <source>
        <strain evidence="4">CGMCC 1.15341</strain>
    </source>
</reference>
<dbReference type="EMBL" id="BMIJ01000005">
    <property type="protein sequence ID" value="GGB99052.1"/>
    <property type="molecule type" value="Genomic_DNA"/>
</dbReference>
<dbReference type="Pfam" id="PF02036">
    <property type="entry name" value="SCP2"/>
    <property type="match status" value="1"/>
</dbReference>
<sequence length="168" mass="19610">MIFLPRPPLPFRLLPSLSPNLRSLFSRTEPHIPFRLKRQLLERLLNRLFRQQLEDEEFDFMEQRQLGLEVRDLGLRLAFGYRDGQLKVEPASGSKKSPDAWIRGDSGEFLRLATLEEDPDTLFFQRRLLIEGDTELGLAVKNLLDSVDWSEMPPLFQRGLHALRRLQG</sequence>
<evidence type="ECO:0000313" key="4">
    <source>
        <dbReference type="Proteomes" id="UP000629025"/>
    </source>
</evidence>
<organism evidence="3 4">
    <name type="scientific">Marinobacterium zhoushanense</name>
    <dbReference type="NCBI Taxonomy" id="1679163"/>
    <lineage>
        <taxon>Bacteria</taxon>
        <taxon>Pseudomonadati</taxon>
        <taxon>Pseudomonadota</taxon>
        <taxon>Gammaproteobacteria</taxon>
        <taxon>Oceanospirillales</taxon>
        <taxon>Oceanospirillaceae</taxon>
        <taxon>Marinobacterium</taxon>
    </lineage>
</organism>
<keyword evidence="4" id="KW-1185">Reference proteome</keyword>